<protein>
    <recommendedName>
        <fullName evidence="4">RxLR effector candidate protein</fullName>
    </recommendedName>
</protein>
<name>M4B436_HYAAE</name>
<keyword evidence="1" id="KW-0732">Signal</keyword>
<dbReference type="EnsemblProtists" id="HpaT801035">
    <property type="protein sequence ID" value="HpaP801035"/>
    <property type="gene ID" value="HpaG801035"/>
</dbReference>
<feature type="chain" id="PRO_5004048463" description="RxLR effector candidate protein" evidence="1">
    <location>
        <begin position="17"/>
        <end position="77"/>
    </location>
</feature>
<evidence type="ECO:0000256" key="1">
    <source>
        <dbReference type="SAM" id="SignalP"/>
    </source>
</evidence>
<evidence type="ECO:0000313" key="2">
    <source>
        <dbReference type="EnsemblProtists" id="HpaP801035"/>
    </source>
</evidence>
<reference evidence="3" key="1">
    <citation type="journal article" date="2010" name="Science">
        <title>Signatures of adaptation to obligate biotrophy in the Hyaloperonospora arabidopsidis genome.</title>
        <authorList>
            <person name="Baxter L."/>
            <person name="Tripathy S."/>
            <person name="Ishaque N."/>
            <person name="Boot N."/>
            <person name="Cabral A."/>
            <person name="Kemen E."/>
            <person name="Thines M."/>
            <person name="Ah-Fong A."/>
            <person name="Anderson R."/>
            <person name="Badejoko W."/>
            <person name="Bittner-Eddy P."/>
            <person name="Boore J.L."/>
            <person name="Chibucos M.C."/>
            <person name="Coates M."/>
            <person name="Dehal P."/>
            <person name="Delehaunty K."/>
            <person name="Dong S."/>
            <person name="Downton P."/>
            <person name="Dumas B."/>
            <person name="Fabro G."/>
            <person name="Fronick C."/>
            <person name="Fuerstenberg S.I."/>
            <person name="Fulton L."/>
            <person name="Gaulin E."/>
            <person name="Govers F."/>
            <person name="Hughes L."/>
            <person name="Humphray S."/>
            <person name="Jiang R.H."/>
            <person name="Judelson H."/>
            <person name="Kamoun S."/>
            <person name="Kyung K."/>
            <person name="Meijer H."/>
            <person name="Minx P."/>
            <person name="Morris P."/>
            <person name="Nelson J."/>
            <person name="Phuntumart V."/>
            <person name="Qutob D."/>
            <person name="Rehmany A."/>
            <person name="Rougon-Cardoso A."/>
            <person name="Ryden P."/>
            <person name="Torto-Alalibo T."/>
            <person name="Studholme D."/>
            <person name="Wang Y."/>
            <person name="Win J."/>
            <person name="Wood J."/>
            <person name="Clifton S.W."/>
            <person name="Rogers J."/>
            <person name="Van den Ackerveken G."/>
            <person name="Jones J.D."/>
            <person name="McDowell J.M."/>
            <person name="Beynon J."/>
            <person name="Tyler B.M."/>
        </authorList>
    </citation>
    <scope>NUCLEOTIDE SEQUENCE [LARGE SCALE GENOMIC DNA]</scope>
    <source>
        <strain evidence="3">Emoy2</strain>
    </source>
</reference>
<accession>M4B436</accession>
<dbReference type="Proteomes" id="UP000011713">
    <property type="component" value="Unassembled WGS sequence"/>
</dbReference>
<feature type="signal peptide" evidence="1">
    <location>
        <begin position="1"/>
        <end position="16"/>
    </location>
</feature>
<evidence type="ECO:0000313" key="3">
    <source>
        <dbReference type="Proteomes" id="UP000011713"/>
    </source>
</evidence>
<proteinExistence type="predicted"/>
<organism evidence="2 3">
    <name type="scientific">Hyaloperonospora arabidopsidis (strain Emoy2)</name>
    <name type="common">Downy mildew agent</name>
    <name type="synonym">Peronospora arabidopsidis</name>
    <dbReference type="NCBI Taxonomy" id="559515"/>
    <lineage>
        <taxon>Eukaryota</taxon>
        <taxon>Sar</taxon>
        <taxon>Stramenopiles</taxon>
        <taxon>Oomycota</taxon>
        <taxon>Peronosporomycetes</taxon>
        <taxon>Peronosporales</taxon>
        <taxon>Peronosporaceae</taxon>
        <taxon>Hyaloperonospora</taxon>
    </lineage>
</organism>
<keyword evidence="3" id="KW-1185">Reference proteome</keyword>
<dbReference type="EMBL" id="JH598253">
    <property type="status" value="NOT_ANNOTATED_CDS"/>
    <property type="molecule type" value="Genomic_DNA"/>
</dbReference>
<evidence type="ECO:0008006" key="4">
    <source>
        <dbReference type="Google" id="ProtNLM"/>
    </source>
</evidence>
<dbReference type="HOGENOM" id="CLU_2643288_0_0_1"/>
<sequence length="77" mass="8870">MQMHFWLFFVHTYCNGASVACTFTVQAAYTENRVSWCLESSRTRVTQTKSSYNYIEIQTCIVTICSLRFSVVARIIG</sequence>
<dbReference type="VEuPathDB" id="FungiDB:HpaG801035"/>
<dbReference type="InParanoid" id="M4B436"/>
<dbReference type="AlphaFoldDB" id="M4B436"/>
<reference evidence="2" key="2">
    <citation type="submission" date="2015-06" db="UniProtKB">
        <authorList>
            <consortium name="EnsemblProtists"/>
        </authorList>
    </citation>
    <scope>IDENTIFICATION</scope>
    <source>
        <strain evidence="2">Emoy2</strain>
    </source>
</reference>